<accession>A0A7K3VY98</accession>
<sequence>MTVRRMFLSMTSLADSTHHAEYNAWHQLDHLPENLLQPGVVWGDRWVCTPDCAPYVVGRDRGAGHQYAIMYWFRAPVEESVARWTELNQTAVWWGRRPELDWTRRAPVGFFAPVKSYAAASALVAPDAIPLRPHRGVHLTISRLLDPGSSAAVMHMSDYDRARLPNLLALPGVAGAATYSFHSSAQGFGSAEIDDTDRGLLIRLLHLDGDPVETTERVLSVDPGWTSDTEQEQVLWAAPLRSITPHAWDWFAGTAT</sequence>
<comment type="caution">
    <text evidence="1">The sequence shown here is derived from an EMBL/GenBank/DDBJ whole genome shotgun (WGS) entry which is preliminary data.</text>
</comment>
<keyword evidence="2" id="KW-1185">Reference proteome</keyword>
<evidence type="ECO:0000313" key="1">
    <source>
        <dbReference type="EMBL" id="NEK56864.1"/>
    </source>
</evidence>
<gene>
    <name evidence="1" type="ORF">GCU56_03130</name>
</gene>
<dbReference type="EMBL" id="JAAGWF010000004">
    <property type="protein sequence ID" value="NEK56864.1"/>
    <property type="molecule type" value="Genomic_DNA"/>
</dbReference>
<dbReference type="Proteomes" id="UP000470246">
    <property type="component" value="Unassembled WGS sequence"/>
</dbReference>
<dbReference type="AlphaFoldDB" id="A0A7K3VY98"/>
<organism evidence="1 2">
    <name type="scientific">Geodermatophilus sabuli</name>
    <dbReference type="NCBI Taxonomy" id="1564158"/>
    <lineage>
        <taxon>Bacteria</taxon>
        <taxon>Bacillati</taxon>
        <taxon>Actinomycetota</taxon>
        <taxon>Actinomycetes</taxon>
        <taxon>Geodermatophilales</taxon>
        <taxon>Geodermatophilaceae</taxon>
        <taxon>Geodermatophilus</taxon>
    </lineage>
</organism>
<evidence type="ECO:0000313" key="2">
    <source>
        <dbReference type="Proteomes" id="UP000470246"/>
    </source>
</evidence>
<proteinExistence type="predicted"/>
<protein>
    <submittedName>
        <fullName evidence="1">Uncharacterized protein</fullName>
    </submittedName>
</protein>
<dbReference type="RefSeq" id="WP_163480062.1">
    <property type="nucleotide sequence ID" value="NZ_JAAGWF010000004.1"/>
</dbReference>
<name>A0A7K3VY98_9ACTN</name>
<reference evidence="1 2" key="1">
    <citation type="submission" date="2020-02" db="EMBL/GenBank/DDBJ databases">
        <title>Geodermatophilus sabuli CPCC 205279 I12A-02694.</title>
        <authorList>
            <person name="Jiang Z."/>
        </authorList>
    </citation>
    <scope>NUCLEOTIDE SEQUENCE [LARGE SCALE GENOMIC DNA]</scope>
    <source>
        <strain evidence="1 2">I12A-02694</strain>
    </source>
</reference>